<evidence type="ECO:0000313" key="3">
    <source>
        <dbReference type="EMBL" id="TMR17699.1"/>
    </source>
</evidence>
<feature type="compositionally biased region" description="Low complexity" evidence="1">
    <location>
        <begin position="47"/>
        <end position="64"/>
    </location>
</feature>
<name>A0A5S4FF58_9ACTN</name>
<dbReference type="PROSITE" id="PS51318">
    <property type="entry name" value="TAT"/>
    <property type="match status" value="1"/>
</dbReference>
<dbReference type="GO" id="GO:0016702">
    <property type="term" value="F:oxidoreductase activity, acting on single donors with incorporation of molecular oxygen, incorporation of two atoms of oxygen"/>
    <property type="evidence" value="ECO:0007669"/>
    <property type="project" value="InterPro"/>
</dbReference>
<dbReference type="Pfam" id="PF00775">
    <property type="entry name" value="Dioxygenase_C"/>
    <property type="match status" value="1"/>
</dbReference>
<dbReference type="InterPro" id="IPR000627">
    <property type="entry name" value="Intradiol_dOase_C"/>
</dbReference>
<dbReference type="AlphaFoldDB" id="A0A5S4FF58"/>
<dbReference type="InterPro" id="IPR006311">
    <property type="entry name" value="TAT_signal"/>
</dbReference>
<dbReference type="EMBL" id="VCKY01000076">
    <property type="protein sequence ID" value="TMR17699.1"/>
    <property type="molecule type" value="Genomic_DNA"/>
</dbReference>
<protein>
    <submittedName>
        <fullName evidence="3">Intradiol ring-cleavage dioxygenase</fullName>
    </submittedName>
</protein>
<dbReference type="SUPFAM" id="SSF49482">
    <property type="entry name" value="Aromatic compound dioxygenase"/>
    <property type="match status" value="1"/>
</dbReference>
<comment type="caution">
    <text evidence="3">The sequence shown here is derived from an EMBL/GenBank/DDBJ whole genome shotgun (WGS) entry which is preliminary data.</text>
</comment>
<dbReference type="InterPro" id="IPR015889">
    <property type="entry name" value="Intradiol_dOase_core"/>
</dbReference>
<sequence length="271" mass="28114">MRHPHDDDIFDRGLQFDMSTLLERRRILGLLAGAGVATLVGCGSDSTGTTPTASAASSGSAAGSCAEIPEETAGPYPGDGSNGPNILSQSGIVRSDIRSSIGSASGTAEGVPLTIELTIQDTSANCSALSGAAVYLWHCDREGNYSMYSEAIAGENYLRGVQETDSSGKVSFTSIFPACYAGRWPHVHFEVYPSLAKATTADNKIATSQLALPKDTCDAVYATDGYSQSVRDLSEVSLDGDNIFSDGHTNQLGTVTGSVPSGFTVTLAVPV</sequence>
<dbReference type="CDD" id="cd03457">
    <property type="entry name" value="intradiol_dioxygenase_like"/>
    <property type="match status" value="1"/>
</dbReference>
<accession>A0A5S4FF58</accession>
<gene>
    <name evidence="3" type="ORF">ETD86_22800</name>
</gene>
<organism evidence="3 4">
    <name type="scientific">Nonomuraea turkmeniaca</name>
    <dbReference type="NCBI Taxonomy" id="103838"/>
    <lineage>
        <taxon>Bacteria</taxon>
        <taxon>Bacillati</taxon>
        <taxon>Actinomycetota</taxon>
        <taxon>Actinomycetes</taxon>
        <taxon>Streptosporangiales</taxon>
        <taxon>Streptosporangiaceae</taxon>
        <taxon>Nonomuraea</taxon>
    </lineage>
</organism>
<dbReference type="RefSeq" id="WP_138668188.1">
    <property type="nucleotide sequence ID" value="NZ_VCKY01000076.1"/>
</dbReference>
<keyword evidence="3" id="KW-0560">Oxidoreductase</keyword>
<dbReference type="OrthoDB" id="9800887at2"/>
<reference evidence="3 4" key="1">
    <citation type="submission" date="2019-05" db="EMBL/GenBank/DDBJ databases">
        <title>Draft genome sequence of Nonomuraea turkmeniaca DSM 43926.</title>
        <authorList>
            <person name="Saricaoglu S."/>
            <person name="Isik K."/>
        </authorList>
    </citation>
    <scope>NUCLEOTIDE SEQUENCE [LARGE SCALE GENOMIC DNA]</scope>
    <source>
        <strain evidence="3 4">DSM 43926</strain>
    </source>
</reference>
<feature type="domain" description="Intradiol ring-cleavage dioxygenases" evidence="2">
    <location>
        <begin position="105"/>
        <end position="182"/>
    </location>
</feature>
<evidence type="ECO:0000256" key="1">
    <source>
        <dbReference type="SAM" id="MobiDB-lite"/>
    </source>
</evidence>
<dbReference type="GO" id="GO:0008199">
    <property type="term" value="F:ferric iron binding"/>
    <property type="evidence" value="ECO:0007669"/>
    <property type="project" value="InterPro"/>
</dbReference>
<feature type="region of interest" description="Disordered" evidence="1">
    <location>
        <begin position="47"/>
        <end position="89"/>
    </location>
</feature>
<keyword evidence="3" id="KW-0223">Dioxygenase</keyword>
<dbReference type="PANTHER" id="PTHR34315">
    <property type="match status" value="1"/>
</dbReference>
<dbReference type="Proteomes" id="UP000309128">
    <property type="component" value="Unassembled WGS sequence"/>
</dbReference>
<dbReference type="Gene3D" id="2.60.130.10">
    <property type="entry name" value="Aromatic compound dioxygenase"/>
    <property type="match status" value="1"/>
</dbReference>
<keyword evidence="4" id="KW-1185">Reference proteome</keyword>
<evidence type="ECO:0000259" key="2">
    <source>
        <dbReference type="Pfam" id="PF00775"/>
    </source>
</evidence>
<evidence type="ECO:0000313" key="4">
    <source>
        <dbReference type="Proteomes" id="UP000309128"/>
    </source>
</evidence>
<proteinExistence type="predicted"/>
<dbReference type="PANTHER" id="PTHR34315:SF1">
    <property type="entry name" value="INTRADIOL RING-CLEAVAGE DIOXYGENASES DOMAIN-CONTAINING PROTEIN-RELATED"/>
    <property type="match status" value="1"/>
</dbReference>